<feature type="domain" description="Helix-hairpin-helix DNA-binding motif class 1" evidence="3">
    <location>
        <begin position="188"/>
        <end position="207"/>
    </location>
</feature>
<feature type="compositionally biased region" description="Low complexity" evidence="1">
    <location>
        <begin position="146"/>
        <end position="171"/>
    </location>
</feature>
<proteinExistence type="predicted"/>
<feature type="region of interest" description="Disordered" evidence="1">
    <location>
        <begin position="137"/>
        <end position="179"/>
    </location>
</feature>
<dbReference type="NCBIfam" id="TIGR00426">
    <property type="entry name" value="competence protein ComEA helix-hairpin-helix repeat region"/>
    <property type="match status" value="1"/>
</dbReference>
<dbReference type="PANTHER" id="PTHR21180:SF32">
    <property type="entry name" value="ENDONUCLEASE_EXONUCLEASE_PHOSPHATASE FAMILY DOMAIN-CONTAINING PROTEIN 1"/>
    <property type="match status" value="1"/>
</dbReference>
<keyword evidence="2" id="KW-0472">Membrane</keyword>
<reference evidence="4" key="1">
    <citation type="journal article" date="2019" name="Lett. Appl. Microbiol.">
        <title>A case of 'blown pack' spoilage of vacuum-packaged pork likely associated with Clostridium estertheticum in Canada.</title>
        <authorList>
            <person name="Zhang P."/>
            <person name="Ward P."/>
            <person name="McMullen L.M."/>
            <person name="Yang X."/>
        </authorList>
    </citation>
    <scope>NUCLEOTIDE SEQUENCE [LARGE SCALE GENOMIC DNA]</scope>
    <source>
        <strain evidence="4">MA19</strain>
    </source>
</reference>
<name>A0A5N7J3S0_9CLOT</name>
<dbReference type="InterPro" id="IPR019554">
    <property type="entry name" value="Soluble_ligand-bd"/>
</dbReference>
<accession>A0A5N7J3S0</accession>
<dbReference type="InterPro" id="IPR003583">
    <property type="entry name" value="Hlx-hairpin-Hlx_DNA-bd_motif"/>
</dbReference>
<feature type="transmembrane region" description="Helical" evidence="2">
    <location>
        <begin position="7"/>
        <end position="27"/>
    </location>
</feature>
<dbReference type="GO" id="GO:0015627">
    <property type="term" value="C:type II protein secretion system complex"/>
    <property type="evidence" value="ECO:0007669"/>
    <property type="project" value="TreeGrafter"/>
</dbReference>
<dbReference type="InterPro" id="IPR051675">
    <property type="entry name" value="Endo/Exo/Phosphatase_dom_1"/>
</dbReference>
<dbReference type="GO" id="GO:0003677">
    <property type="term" value="F:DNA binding"/>
    <property type="evidence" value="ECO:0007669"/>
    <property type="project" value="InterPro"/>
</dbReference>
<dbReference type="AlphaFoldDB" id="A0A5N7J3S0"/>
<keyword evidence="2" id="KW-0812">Transmembrane</keyword>
<dbReference type="Pfam" id="PF12836">
    <property type="entry name" value="HHH_3"/>
    <property type="match status" value="1"/>
</dbReference>
<dbReference type="Gene3D" id="1.10.150.280">
    <property type="entry name" value="AF1531-like domain"/>
    <property type="match status" value="1"/>
</dbReference>
<feature type="domain" description="Helix-hairpin-helix DNA-binding motif class 1" evidence="3">
    <location>
        <begin position="218"/>
        <end position="237"/>
    </location>
</feature>
<gene>
    <name evidence="4" type="ORF">E4V82_14855</name>
</gene>
<evidence type="ECO:0000256" key="1">
    <source>
        <dbReference type="SAM" id="MobiDB-lite"/>
    </source>
</evidence>
<sequence length="241" mass="25527">MKSKEKIIGSIAILCISIIFIIIGFVLSGQKGTAKTSDYKDVFIESDKTSQKNNTGEVKSSLPTKVEESNVKSQDSIIKVDIKGAVKSPGVYEIKNGSRVTDLIKLAGGGTKDADLNATNLSKKLNDEDCIVINKNGEVNKTKMPNGSASNGGTSNSSTTNPTKSSTVSTSDNKGKGGIININTASKEELMTLTGVGETKANIIIDYRKQNGGFKSVDELTKVGGIGEKTLSKFVDKIDIK</sequence>
<dbReference type="Pfam" id="PF10531">
    <property type="entry name" value="SLBB"/>
    <property type="match status" value="1"/>
</dbReference>
<dbReference type="InterPro" id="IPR010994">
    <property type="entry name" value="RuvA_2-like"/>
</dbReference>
<dbReference type="SMART" id="SM00278">
    <property type="entry name" value="HhH1"/>
    <property type="match status" value="2"/>
</dbReference>
<protein>
    <submittedName>
        <fullName evidence="4">Competence protein</fullName>
    </submittedName>
</protein>
<dbReference type="GO" id="GO:0015628">
    <property type="term" value="P:protein secretion by the type II secretion system"/>
    <property type="evidence" value="ECO:0007669"/>
    <property type="project" value="TreeGrafter"/>
</dbReference>
<dbReference type="GO" id="GO:0006281">
    <property type="term" value="P:DNA repair"/>
    <property type="evidence" value="ECO:0007669"/>
    <property type="project" value="InterPro"/>
</dbReference>
<organism evidence="4 5">
    <name type="scientific">Clostridium estertheticum</name>
    <dbReference type="NCBI Taxonomy" id="238834"/>
    <lineage>
        <taxon>Bacteria</taxon>
        <taxon>Bacillati</taxon>
        <taxon>Bacillota</taxon>
        <taxon>Clostridia</taxon>
        <taxon>Eubacteriales</taxon>
        <taxon>Clostridiaceae</taxon>
        <taxon>Clostridium</taxon>
    </lineage>
</organism>
<dbReference type="PANTHER" id="PTHR21180">
    <property type="entry name" value="ENDONUCLEASE/EXONUCLEASE/PHOSPHATASE FAMILY DOMAIN-CONTAINING PROTEIN 1"/>
    <property type="match status" value="1"/>
</dbReference>
<dbReference type="EMBL" id="SPSF01000034">
    <property type="protein sequence ID" value="MPQ63385.1"/>
    <property type="molecule type" value="Genomic_DNA"/>
</dbReference>
<evidence type="ECO:0000313" key="5">
    <source>
        <dbReference type="Proteomes" id="UP000342249"/>
    </source>
</evidence>
<dbReference type="InterPro" id="IPR004509">
    <property type="entry name" value="Competence_ComEA_HhH"/>
</dbReference>
<keyword evidence="2" id="KW-1133">Transmembrane helix</keyword>
<dbReference type="SUPFAM" id="SSF142984">
    <property type="entry name" value="Nqo1 middle domain-like"/>
    <property type="match status" value="1"/>
</dbReference>
<evidence type="ECO:0000313" key="4">
    <source>
        <dbReference type="EMBL" id="MPQ63385.1"/>
    </source>
</evidence>
<dbReference type="RefSeq" id="WP_152752897.1">
    <property type="nucleotide sequence ID" value="NZ_SPSE01000035.1"/>
</dbReference>
<dbReference type="Proteomes" id="UP000342249">
    <property type="component" value="Unassembled WGS sequence"/>
</dbReference>
<evidence type="ECO:0000256" key="2">
    <source>
        <dbReference type="SAM" id="Phobius"/>
    </source>
</evidence>
<dbReference type="SUPFAM" id="SSF47781">
    <property type="entry name" value="RuvA domain 2-like"/>
    <property type="match status" value="1"/>
</dbReference>
<comment type="caution">
    <text evidence="4">The sequence shown here is derived from an EMBL/GenBank/DDBJ whole genome shotgun (WGS) entry which is preliminary data.</text>
</comment>
<dbReference type="Gene3D" id="3.10.560.10">
    <property type="entry name" value="Outer membrane lipoprotein wza domain like"/>
    <property type="match status" value="1"/>
</dbReference>
<evidence type="ECO:0000259" key="3">
    <source>
        <dbReference type="SMART" id="SM00278"/>
    </source>
</evidence>